<dbReference type="SUPFAM" id="SSF88723">
    <property type="entry name" value="PIN domain-like"/>
    <property type="match status" value="1"/>
</dbReference>
<reference evidence="2 3" key="1">
    <citation type="journal article" date="2020" name="Microorganisms">
        <title>Osmotic Adaptation and Compatible Solute Biosynthesis of Phototrophic Bacteria as Revealed from Genome Analyses.</title>
        <authorList>
            <person name="Imhoff J.F."/>
            <person name="Rahn T."/>
            <person name="Kunzel S."/>
            <person name="Keller A."/>
            <person name="Neulinger S.C."/>
        </authorList>
    </citation>
    <scope>NUCLEOTIDE SEQUENCE [LARGE SCALE GENOMIC DNA]</scope>
    <source>
        <strain evidence="2 3">DSM 6210</strain>
    </source>
</reference>
<name>A0ABS1CJ68_9GAMM</name>
<dbReference type="RefSeq" id="WP_200239002.1">
    <property type="nucleotide sequence ID" value="NZ_NRRV01000036.1"/>
</dbReference>
<dbReference type="InterPro" id="IPR002716">
    <property type="entry name" value="PIN_dom"/>
</dbReference>
<protein>
    <recommendedName>
        <fullName evidence="1">PIN domain-containing protein</fullName>
    </recommendedName>
</protein>
<dbReference type="Gene3D" id="3.40.50.1010">
    <property type="entry name" value="5'-nuclease"/>
    <property type="match status" value="1"/>
</dbReference>
<gene>
    <name evidence="2" type="ORF">CKO31_14675</name>
</gene>
<evidence type="ECO:0000259" key="1">
    <source>
        <dbReference type="Pfam" id="PF01850"/>
    </source>
</evidence>
<keyword evidence="3" id="KW-1185">Reference proteome</keyword>
<accession>A0ABS1CJ68</accession>
<sequence length="151" mass="16879">MLVYLDICCFNRPFDQQSQTLVRLQTEAKLAVQHGVRDGQLRLAWSAVLDLENAGNPDAERAEAITLWRDLARVDVPTTPAVEAIAEGIAERGVKAMDALHVASAITAGATWLLTTDLRLIRRMHGDDRIVIADPIDFIRYWQGDDDENRV</sequence>
<dbReference type="Pfam" id="PF01850">
    <property type="entry name" value="PIN"/>
    <property type="match status" value="1"/>
</dbReference>
<feature type="domain" description="PIN" evidence="1">
    <location>
        <begin position="56"/>
        <end position="122"/>
    </location>
</feature>
<dbReference type="InterPro" id="IPR029060">
    <property type="entry name" value="PIN-like_dom_sf"/>
</dbReference>
<evidence type="ECO:0000313" key="3">
    <source>
        <dbReference type="Proteomes" id="UP000748752"/>
    </source>
</evidence>
<dbReference type="Proteomes" id="UP000748752">
    <property type="component" value="Unassembled WGS sequence"/>
</dbReference>
<proteinExistence type="predicted"/>
<comment type="caution">
    <text evidence="2">The sequence shown here is derived from an EMBL/GenBank/DDBJ whole genome shotgun (WGS) entry which is preliminary data.</text>
</comment>
<dbReference type="EMBL" id="NRRV01000036">
    <property type="protein sequence ID" value="MBK1631957.1"/>
    <property type="molecule type" value="Genomic_DNA"/>
</dbReference>
<evidence type="ECO:0000313" key="2">
    <source>
        <dbReference type="EMBL" id="MBK1631957.1"/>
    </source>
</evidence>
<organism evidence="2 3">
    <name type="scientific">Thiohalocapsa halophila</name>
    <dbReference type="NCBI Taxonomy" id="69359"/>
    <lineage>
        <taxon>Bacteria</taxon>
        <taxon>Pseudomonadati</taxon>
        <taxon>Pseudomonadota</taxon>
        <taxon>Gammaproteobacteria</taxon>
        <taxon>Chromatiales</taxon>
        <taxon>Chromatiaceae</taxon>
        <taxon>Thiohalocapsa</taxon>
    </lineage>
</organism>